<name>A0A7R9FR70_9CRUS</name>
<organism evidence="8">
    <name type="scientific">Darwinula stevensoni</name>
    <dbReference type="NCBI Taxonomy" id="69355"/>
    <lineage>
        <taxon>Eukaryota</taxon>
        <taxon>Metazoa</taxon>
        <taxon>Ecdysozoa</taxon>
        <taxon>Arthropoda</taxon>
        <taxon>Crustacea</taxon>
        <taxon>Oligostraca</taxon>
        <taxon>Ostracoda</taxon>
        <taxon>Podocopa</taxon>
        <taxon>Podocopida</taxon>
        <taxon>Darwinulocopina</taxon>
        <taxon>Darwinuloidea</taxon>
        <taxon>Darwinulidae</taxon>
        <taxon>Darwinula</taxon>
    </lineage>
</organism>
<gene>
    <name evidence="8" type="ORF">DSTB1V02_LOCUS11687</name>
</gene>
<comment type="subcellular location">
    <subcellularLocation>
        <location evidence="1">Membrane</location>
    </subcellularLocation>
</comment>
<dbReference type="InterPro" id="IPR002159">
    <property type="entry name" value="CD36_fam"/>
</dbReference>
<reference evidence="8" key="1">
    <citation type="submission" date="2020-11" db="EMBL/GenBank/DDBJ databases">
        <authorList>
            <person name="Tran Van P."/>
        </authorList>
    </citation>
    <scope>NUCLEOTIDE SEQUENCE</scope>
</reference>
<dbReference type="PANTHER" id="PTHR11923:SF51">
    <property type="entry name" value="LYSOSOME MEMBRANE PROTEIN 2"/>
    <property type="match status" value="1"/>
</dbReference>
<keyword evidence="4 7" id="KW-1133">Transmembrane helix</keyword>
<dbReference type="PANTHER" id="PTHR11923">
    <property type="entry name" value="SCAVENGER RECEPTOR CLASS B TYPE-1 SR-B1"/>
    <property type="match status" value="1"/>
</dbReference>
<keyword evidence="6" id="KW-0325">Glycoprotein</keyword>
<evidence type="ECO:0000256" key="5">
    <source>
        <dbReference type="ARBA" id="ARBA00023136"/>
    </source>
</evidence>
<evidence type="ECO:0000313" key="9">
    <source>
        <dbReference type="Proteomes" id="UP000677054"/>
    </source>
</evidence>
<dbReference type="PRINTS" id="PR01609">
    <property type="entry name" value="CD36FAMILY"/>
</dbReference>
<evidence type="ECO:0000256" key="7">
    <source>
        <dbReference type="SAM" id="Phobius"/>
    </source>
</evidence>
<evidence type="ECO:0000256" key="4">
    <source>
        <dbReference type="ARBA" id="ARBA00022989"/>
    </source>
</evidence>
<dbReference type="Pfam" id="PF01130">
    <property type="entry name" value="CD36"/>
    <property type="match status" value="2"/>
</dbReference>
<evidence type="ECO:0000256" key="2">
    <source>
        <dbReference type="ARBA" id="ARBA00010532"/>
    </source>
</evidence>
<dbReference type="EMBL" id="LR903461">
    <property type="protein sequence ID" value="CAD7251926.1"/>
    <property type="molecule type" value="Genomic_DNA"/>
</dbReference>
<accession>A0A7R9FR70</accession>
<evidence type="ECO:0000256" key="6">
    <source>
        <dbReference type="ARBA" id="ARBA00023180"/>
    </source>
</evidence>
<dbReference type="GO" id="GO:0016020">
    <property type="term" value="C:membrane"/>
    <property type="evidence" value="ECO:0007669"/>
    <property type="project" value="UniProtKB-SubCell"/>
</dbReference>
<feature type="transmembrane region" description="Helical" evidence="7">
    <location>
        <begin position="438"/>
        <end position="459"/>
    </location>
</feature>
<keyword evidence="9" id="KW-1185">Reference proteome</keyword>
<comment type="similarity">
    <text evidence="2">Belongs to the CD36 family.</text>
</comment>
<evidence type="ECO:0000256" key="3">
    <source>
        <dbReference type="ARBA" id="ARBA00022692"/>
    </source>
</evidence>
<dbReference type="GO" id="GO:0005044">
    <property type="term" value="F:scavenger receptor activity"/>
    <property type="evidence" value="ECO:0007669"/>
    <property type="project" value="TreeGrafter"/>
</dbReference>
<dbReference type="OrthoDB" id="195015at2759"/>
<protein>
    <recommendedName>
        <fullName evidence="10">Scavenger receptor class B member 1</fullName>
    </recommendedName>
</protein>
<dbReference type="AlphaFoldDB" id="A0A7R9FR70"/>
<evidence type="ECO:0000256" key="1">
    <source>
        <dbReference type="ARBA" id="ARBA00004370"/>
    </source>
</evidence>
<evidence type="ECO:0008006" key="10">
    <source>
        <dbReference type="Google" id="ProtNLM"/>
    </source>
</evidence>
<keyword evidence="3 7" id="KW-0812">Transmembrane</keyword>
<dbReference type="EMBL" id="CAJPEV010003944">
    <property type="protein sequence ID" value="CAG0900856.1"/>
    <property type="molecule type" value="Genomic_DNA"/>
</dbReference>
<sequence>QILVIKLKEIKEEPFATLINLLFGDIIDVLESTEEGKPILRKTIAELLFQGYNLTFIESLRTFFLENLLMPEHLFDSLLSDNLPPEMSDNKFGFYRLNDSSDGIYLVGTGENGLEDFADIKLWQGKPFHYKEPWRTDECNMINGTDGTIFPPSVDENSVLYVFTPDLCRSVYLTYEQDVEFQGTPGLRFIVDPDVLEDPEINLANKATQLPDIPLVMSMPHFYLGSEAYFNESVVEGLEPRKEWHQTFVDLEPVRIHLSSTILIRSRSVYLTYEQDVELQGTPGLRFIVDPDVLEDPEINLANKCFCLSNGTCLKAGVLDLSECRDIPLVMSMPHFYLGSEEYFNESVVEGLEPRKEWHQTFVDLEPLTGTILNASKKLQVNFRLRPIEKYPSFANVSEMLFPIFWMNESVTLTQELSDDLYDRIVMPQEAITIGSEAAFGIGLFGILVVVGVCALQGLRN</sequence>
<feature type="non-terminal residue" evidence="8">
    <location>
        <position position="1"/>
    </location>
</feature>
<keyword evidence="5 7" id="KW-0472">Membrane</keyword>
<proteinExistence type="inferred from homology"/>
<dbReference type="GO" id="GO:0005737">
    <property type="term" value="C:cytoplasm"/>
    <property type="evidence" value="ECO:0007669"/>
    <property type="project" value="TreeGrafter"/>
</dbReference>
<dbReference type="Proteomes" id="UP000677054">
    <property type="component" value="Unassembled WGS sequence"/>
</dbReference>
<evidence type="ECO:0000313" key="8">
    <source>
        <dbReference type="EMBL" id="CAD7251926.1"/>
    </source>
</evidence>